<feature type="chain" id="PRO_5045013205" description="Endo-chitosanase" evidence="10">
    <location>
        <begin position="19"/>
        <end position="307"/>
    </location>
</feature>
<gene>
    <name evidence="12" type="ORF">PT974_02175</name>
</gene>
<comment type="catalytic activity">
    <reaction evidence="1 10">
        <text>Endohydrolysis of beta-(1-&gt;4)-linkages between D-glucosamine residues in a partly acetylated chitosan.</text>
        <dbReference type="EC" id="3.2.1.132"/>
    </reaction>
</comment>
<evidence type="ECO:0000256" key="9">
    <source>
        <dbReference type="ARBA" id="ARBA00023326"/>
    </source>
</evidence>
<comment type="function">
    <text evidence="10">Chitosanase catalyzing the endo-type cleavage of chitosan, the deacylated form of chitin. Chitosanase may be crucial in the degradation of the deacetylated portion of chitin in the fungal cell wall.</text>
</comment>
<comment type="subcellular location">
    <subcellularLocation>
        <location evidence="2 10">Secreted</location>
    </subcellularLocation>
</comment>
<accession>A0ABR0SYJ1</accession>
<protein>
    <recommendedName>
        <fullName evidence="10">Endo-chitosanase</fullName>
        <ecNumber evidence="10">3.2.1.132</ecNumber>
    </recommendedName>
</protein>
<dbReference type="Pfam" id="PF07335">
    <property type="entry name" value="Glyco_hydro_75"/>
    <property type="match status" value="1"/>
</dbReference>
<dbReference type="EMBL" id="JAVFKD010000002">
    <property type="protein sequence ID" value="KAK5996830.1"/>
    <property type="molecule type" value="Genomic_DNA"/>
</dbReference>
<reference evidence="12 13" key="1">
    <citation type="submission" date="2024-01" db="EMBL/GenBank/DDBJ databases">
        <title>Complete genome of Cladobotryum mycophilum ATHUM6906.</title>
        <authorList>
            <person name="Christinaki A.C."/>
            <person name="Myridakis A.I."/>
            <person name="Kouvelis V.N."/>
        </authorList>
    </citation>
    <scope>NUCLEOTIDE SEQUENCE [LARGE SCALE GENOMIC DNA]</scope>
    <source>
        <strain evidence="12 13">ATHUM6906</strain>
    </source>
</reference>
<proteinExistence type="inferred from homology"/>
<keyword evidence="9 10" id="KW-0624">Polysaccharide degradation</keyword>
<keyword evidence="13" id="KW-1185">Reference proteome</keyword>
<evidence type="ECO:0000256" key="5">
    <source>
        <dbReference type="ARBA" id="ARBA00022729"/>
    </source>
</evidence>
<name>A0ABR0SYJ1_9HYPO</name>
<keyword evidence="8 10" id="KW-0326">Glycosidase</keyword>
<dbReference type="InterPro" id="IPR009939">
    <property type="entry name" value="Chitosanase_fungal"/>
</dbReference>
<dbReference type="EC" id="3.2.1.132" evidence="10"/>
<evidence type="ECO:0000256" key="3">
    <source>
        <dbReference type="ARBA" id="ARBA00007799"/>
    </source>
</evidence>
<evidence type="ECO:0000313" key="12">
    <source>
        <dbReference type="EMBL" id="KAK5996830.1"/>
    </source>
</evidence>
<evidence type="ECO:0000256" key="4">
    <source>
        <dbReference type="ARBA" id="ARBA00022525"/>
    </source>
</evidence>
<evidence type="ECO:0000256" key="6">
    <source>
        <dbReference type="ARBA" id="ARBA00022801"/>
    </source>
</evidence>
<feature type="region of interest" description="Disordered" evidence="11">
    <location>
        <begin position="253"/>
        <end position="276"/>
    </location>
</feature>
<feature type="signal peptide" evidence="10">
    <location>
        <begin position="1"/>
        <end position="18"/>
    </location>
</feature>
<evidence type="ECO:0000256" key="7">
    <source>
        <dbReference type="ARBA" id="ARBA00023277"/>
    </source>
</evidence>
<comment type="caution">
    <text evidence="12">The sequence shown here is derived from an EMBL/GenBank/DDBJ whole genome shotgun (WGS) entry which is preliminary data.</text>
</comment>
<evidence type="ECO:0000256" key="10">
    <source>
        <dbReference type="RuleBase" id="RU361208"/>
    </source>
</evidence>
<evidence type="ECO:0000313" key="13">
    <source>
        <dbReference type="Proteomes" id="UP001338125"/>
    </source>
</evidence>
<dbReference type="Proteomes" id="UP001338125">
    <property type="component" value="Unassembled WGS sequence"/>
</dbReference>
<evidence type="ECO:0000256" key="2">
    <source>
        <dbReference type="ARBA" id="ARBA00004613"/>
    </source>
</evidence>
<comment type="similarity">
    <text evidence="3 10">Belongs to the glycosyl hydrolase 75 family.</text>
</comment>
<feature type="compositionally biased region" description="Gly residues" evidence="11">
    <location>
        <begin position="253"/>
        <end position="263"/>
    </location>
</feature>
<evidence type="ECO:0000256" key="8">
    <source>
        <dbReference type="ARBA" id="ARBA00023295"/>
    </source>
</evidence>
<keyword evidence="4" id="KW-0964">Secreted</keyword>
<keyword evidence="5 10" id="KW-0732">Signal</keyword>
<keyword evidence="7" id="KW-0119">Carbohydrate metabolism</keyword>
<evidence type="ECO:0000256" key="11">
    <source>
        <dbReference type="SAM" id="MobiDB-lite"/>
    </source>
</evidence>
<sequence>MTTLKAAVLASLMAAAGARDVPENVRNFYNSVKARGDCSNKLATGFHSEEGDAANFSYCGDHLTDDNVIYLQGPHNQFVNIDIDCDGIQKGPADDGRCGSSDDTQSQTSFQDIVRSYGTGQKDLDANAHTYVVFGNEGSKKGYKTFDPRKYGVEPLSVMAAVCGDKLVYGVWGDTNGDDGPSLVGEASISLATLCYGKSMNGNNGHAENDVLFIAFPGKDAVPGAKGAKWNAQNANEFEASISGLGDKLIQRLGGGGGGGGGDPSPTPTPSPPTNNCSWKGHCAGASCRSGDDCADDLRCRSGKCAA</sequence>
<organism evidence="12 13">
    <name type="scientific">Cladobotryum mycophilum</name>
    <dbReference type="NCBI Taxonomy" id="491253"/>
    <lineage>
        <taxon>Eukaryota</taxon>
        <taxon>Fungi</taxon>
        <taxon>Dikarya</taxon>
        <taxon>Ascomycota</taxon>
        <taxon>Pezizomycotina</taxon>
        <taxon>Sordariomycetes</taxon>
        <taxon>Hypocreomycetidae</taxon>
        <taxon>Hypocreales</taxon>
        <taxon>Hypocreaceae</taxon>
        <taxon>Cladobotryum</taxon>
    </lineage>
</organism>
<keyword evidence="6 10" id="KW-0378">Hydrolase</keyword>
<dbReference type="PANTHER" id="PTHR42061">
    <property type="entry name" value="ENDO-CHITOSANASE"/>
    <property type="match status" value="1"/>
</dbReference>
<dbReference type="PANTHER" id="PTHR42061:SF6">
    <property type="entry name" value="ENDO-CHITOSANASE"/>
    <property type="match status" value="1"/>
</dbReference>
<evidence type="ECO:0000256" key="1">
    <source>
        <dbReference type="ARBA" id="ARBA00000405"/>
    </source>
</evidence>